<keyword evidence="3" id="KW-1185">Reference proteome</keyword>
<accession>A0A8E2FDE0</accession>
<reference evidence="2 3" key="1">
    <citation type="journal article" date="2016" name="Nat. Commun.">
        <title>Ectomycorrhizal ecology is imprinted in the genome of the dominant symbiotic fungus Cenococcum geophilum.</title>
        <authorList>
            <consortium name="DOE Joint Genome Institute"/>
            <person name="Peter M."/>
            <person name="Kohler A."/>
            <person name="Ohm R.A."/>
            <person name="Kuo A."/>
            <person name="Krutzmann J."/>
            <person name="Morin E."/>
            <person name="Arend M."/>
            <person name="Barry K.W."/>
            <person name="Binder M."/>
            <person name="Choi C."/>
            <person name="Clum A."/>
            <person name="Copeland A."/>
            <person name="Grisel N."/>
            <person name="Haridas S."/>
            <person name="Kipfer T."/>
            <person name="LaButti K."/>
            <person name="Lindquist E."/>
            <person name="Lipzen A."/>
            <person name="Maire R."/>
            <person name="Meier B."/>
            <person name="Mihaltcheva S."/>
            <person name="Molinier V."/>
            <person name="Murat C."/>
            <person name="Poggeler S."/>
            <person name="Quandt C.A."/>
            <person name="Sperisen C."/>
            <person name="Tritt A."/>
            <person name="Tisserant E."/>
            <person name="Crous P.W."/>
            <person name="Henrissat B."/>
            <person name="Nehls U."/>
            <person name="Egli S."/>
            <person name="Spatafora J.W."/>
            <person name="Grigoriev I.V."/>
            <person name="Martin F.M."/>
        </authorList>
    </citation>
    <scope>NUCLEOTIDE SEQUENCE [LARGE SCALE GENOMIC DNA]</scope>
    <source>
        <strain evidence="2 3">CBS 207.34</strain>
    </source>
</reference>
<sequence>MCPIPPLAPLTSTLSPFFNPAFSATTNAVQPATPGPAASSKEASSGFLTTVVTSIATYSASAPAPALRCGPTVTYPKARAPGYKFPAGATPEPVVTMWPKKSSSGIAGLRWNMKEQRCIIIDPPGLSTACVTRTRTWLGNESIGRGNDRESVRTEGGGPARM</sequence>
<evidence type="ECO:0000256" key="1">
    <source>
        <dbReference type="SAM" id="MobiDB-lite"/>
    </source>
</evidence>
<evidence type="ECO:0000313" key="3">
    <source>
        <dbReference type="Proteomes" id="UP000250140"/>
    </source>
</evidence>
<feature type="region of interest" description="Disordered" evidence="1">
    <location>
        <begin position="140"/>
        <end position="162"/>
    </location>
</feature>
<name>A0A8E2FDE0_9PEZI</name>
<evidence type="ECO:0000313" key="2">
    <source>
        <dbReference type="EMBL" id="OCL15115.1"/>
    </source>
</evidence>
<protein>
    <submittedName>
        <fullName evidence="2">Uncharacterized protein</fullName>
    </submittedName>
</protein>
<gene>
    <name evidence="2" type="ORF">AOQ84DRAFT_417276</name>
</gene>
<dbReference type="AlphaFoldDB" id="A0A8E2FDE0"/>
<organism evidence="2 3">
    <name type="scientific">Glonium stellatum</name>
    <dbReference type="NCBI Taxonomy" id="574774"/>
    <lineage>
        <taxon>Eukaryota</taxon>
        <taxon>Fungi</taxon>
        <taxon>Dikarya</taxon>
        <taxon>Ascomycota</taxon>
        <taxon>Pezizomycotina</taxon>
        <taxon>Dothideomycetes</taxon>
        <taxon>Pleosporomycetidae</taxon>
        <taxon>Gloniales</taxon>
        <taxon>Gloniaceae</taxon>
        <taxon>Glonium</taxon>
    </lineage>
</organism>
<proteinExistence type="predicted"/>
<dbReference type="EMBL" id="KV748485">
    <property type="protein sequence ID" value="OCL15115.1"/>
    <property type="molecule type" value="Genomic_DNA"/>
</dbReference>
<dbReference type="Proteomes" id="UP000250140">
    <property type="component" value="Unassembled WGS sequence"/>
</dbReference>